<name>A0A2T5UCV4_9SPHN</name>
<reference evidence="1 2" key="1">
    <citation type="submission" date="2018-04" db="EMBL/GenBank/DDBJ databases">
        <title>Genomic Encyclopedia of Type Strains, Phase III (KMG-III): the genomes of soil and plant-associated and newly described type strains.</title>
        <authorList>
            <person name="Whitman W."/>
        </authorList>
    </citation>
    <scope>NUCLEOTIDE SEQUENCE [LARGE SCALE GENOMIC DNA]</scope>
    <source>
        <strain evidence="1 2">MA-olki</strain>
    </source>
</reference>
<dbReference type="OrthoDB" id="8759480at2"/>
<sequence>MTRKTCGICARVLDNPDDWLSLDCGGDCRGCMNVIENPEVWCYHRCYVCLTDCVIRNWQKPHFEEMGQTIRNNQGKLESLCVEVYSNSGMSTLMMNYANTQADLYLDHAYVDPPKKRWPKSNRLRQR</sequence>
<proteinExistence type="predicted"/>
<protein>
    <submittedName>
        <fullName evidence="1">Uncharacterized protein</fullName>
    </submittedName>
</protein>
<evidence type="ECO:0000313" key="1">
    <source>
        <dbReference type="EMBL" id="PTW49345.1"/>
    </source>
</evidence>
<dbReference type="EMBL" id="QAYE01000001">
    <property type="protein sequence ID" value="PTW49345.1"/>
    <property type="molecule type" value="Genomic_DNA"/>
</dbReference>
<dbReference type="RefSeq" id="WP_146173283.1">
    <property type="nucleotide sequence ID" value="NZ_QAYE01000001.1"/>
</dbReference>
<accession>A0A2T5UCV4</accession>
<organism evidence="1 2">
    <name type="scientific">Sphingomonas faeni</name>
    <dbReference type="NCBI Taxonomy" id="185950"/>
    <lineage>
        <taxon>Bacteria</taxon>
        <taxon>Pseudomonadati</taxon>
        <taxon>Pseudomonadota</taxon>
        <taxon>Alphaproteobacteria</taxon>
        <taxon>Sphingomonadales</taxon>
        <taxon>Sphingomonadaceae</taxon>
        <taxon>Sphingomonas</taxon>
    </lineage>
</organism>
<dbReference type="AlphaFoldDB" id="A0A2T5UCV4"/>
<dbReference type="Proteomes" id="UP000244013">
    <property type="component" value="Unassembled WGS sequence"/>
</dbReference>
<gene>
    <name evidence="1" type="ORF">C8J25_101853</name>
</gene>
<evidence type="ECO:0000313" key="2">
    <source>
        <dbReference type="Proteomes" id="UP000244013"/>
    </source>
</evidence>
<dbReference type="GeneID" id="91007993"/>
<comment type="caution">
    <text evidence="1">The sequence shown here is derived from an EMBL/GenBank/DDBJ whole genome shotgun (WGS) entry which is preliminary data.</text>
</comment>